<keyword evidence="5 7" id="KW-0807">Transducer</keyword>
<dbReference type="Pfam" id="PF00015">
    <property type="entry name" value="MCPsignal"/>
    <property type="match status" value="1"/>
</dbReference>
<evidence type="ECO:0000259" key="9">
    <source>
        <dbReference type="PROSITE" id="PS50111"/>
    </source>
</evidence>
<organism evidence="10 11">
    <name type="scientific">Marinobacter xestospongiae</name>
    <dbReference type="NCBI Taxonomy" id="994319"/>
    <lineage>
        <taxon>Bacteria</taxon>
        <taxon>Pseudomonadati</taxon>
        <taxon>Pseudomonadota</taxon>
        <taxon>Gammaproteobacteria</taxon>
        <taxon>Pseudomonadales</taxon>
        <taxon>Marinobacteraceae</taxon>
        <taxon>Marinobacter</taxon>
    </lineage>
</organism>
<dbReference type="Pfam" id="PF12729">
    <property type="entry name" value="4HB_MCP_1"/>
    <property type="match status" value="1"/>
</dbReference>
<feature type="transmembrane region" description="Helical" evidence="8">
    <location>
        <begin position="12"/>
        <end position="36"/>
    </location>
</feature>
<keyword evidence="4 8" id="KW-0472">Membrane</keyword>
<evidence type="ECO:0000256" key="1">
    <source>
        <dbReference type="ARBA" id="ARBA00004141"/>
    </source>
</evidence>
<evidence type="ECO:0000256" key="6">
    <source>
        <dbReference type="ARBA" id="ARBA00029447"/>
    </source>
</evidence>
<name>A0ABU3VUN1_9GAMM</name>
<dbReference type="InterPro" id="IPR004089">
    <property type="entry name" value="MCPsignal_dom"/>
</dbReference>
<evidence type="ECO:0000313" key="10">
    <source>
        <dbReference type="EMBL" id="MDV2077982.1"/>
    </source>
</evidence>
<evidence type="ECO:0000313" key="11">
    <source>
        <dbReference type="Proteomes" id="UP001269819"/>
    </source>
</evidence>
<keyword evidence="2 8" id="KW-0812">Transmembrane</keyword>
<feature type="transmembrane region" description="Helical" evidence="8">
    <location>
        <begin position="194"/>
        <end position="214"/>
    </location>
</feature>
<proteinExistence type="inferred from homology"/>
<keyword evidence="11" id="KW-1185">Reference proteome</keyword>
<evidence type="ECO:0000256" key="4">
    <source>
        <dbReference type="ARBA" id="ARBA00023136"/>
    </source>
</evidence>
<dbReference type="EMBL" id="JAWIIJ010000002">
    <property type="protein sequence ID" value="MDV2077982.1"/>
    <property type="molecule type" value="Genomic_DNA"/>
</dbReference>
<gene>
    <name evidence="10" type="ORF">RYS15_04775</name>
</gene>
<dbReference type="PRINTS" id="PR00260">
    <property type="entry name" value="CHEMTRNSDUCR"/>
</dbReference>
<dbReference type="PROSITE" id="PS50111">
    <property type="entry name" value="CHEMOTAXIS_TRANSDUC_2"/>
    <property type="match status" value="1"/>
</dbReference>
<dbReference type="Proteomes" id="UP001269819">
    <property type="component" value="Unassembled WGS sequence"/>
</dbReference>
<evidence type="ECO:0000256" key="3">
    <source>
        <dbReference type="ARBA" id="ARBA00022989"/>
    </source>
</evidence>
<comment type="similarity">
    <text evidence="6">Belongs to the methyl-accepting chemotaxis (MCP) protein family.</text>
</comment>
<dbReference type="RefSeq" id="WP_316972835.1">
    <property type="nucleotide sequence ID" value="NZ_JAWIIJ010000002.1"/>
</dbReference>
<dbReference type="InterPro" id="IPR024478">
    <property type="entry name" value="HlyB_4HB_MCP"/>
</dbReference>
<comment type="subcellular location">
    <subcellularLocation>
        <location evidence="1">Membrane</location>
        <topology evidence="1">Multi-pass membrane protein</topology>
    </subcellularLocation>
</comment>
<dbReference type="SUPFAM" id="SSF58104">
    <property type="entry name" value="Methyl-accepting chemotaxis protein (MCP) signaling domain"/>
    <property type="match status" value="1"/>
</dbReference>
<protein>
    <submittedName>
        <fullName evidence="10">Methyl-accepting chemotaxis protein</fullName>
    </submittedName>
</protein>
<accession>A0ABU3VUN1</accession>
<evidence type="ECO:0000256" key="5">
    <source>
        <dbReference type="ARBA" id="ARBA00023224"/>
    </source>
</evidence>
<feature type="domain" description="Methyl-accepting transducer" evidence="9">
    <location>
        <begin position="274"/>
        <end position="510"/>
    </location>
</feature>
<comment type="caution">
    <text evidence="10">The sequence shown here is derived from an EMBL/GenBank/DDBJ whole genome shotgun (WGS) entry which is preliminary data.</text>
</comment>
<sequence length="547" mass="59468">MSKLLDALSVRAQLILAVAVPMLLLLVLSGVSTWGLQKTNQVIHTIYQDRVVPLRDLKVISDKYAVRIVDAINKANSGLISVDSARDQIMEAQQSIHARWDQYLSTTLTPQEQSLVNQAETLFQPANQEIDRSVQKLTALSGNRAGQLDDIDGPLYQSIDPISDKISQLIELQLRVAEREYENSLELKATIGRVIGLVIGIGLLVSVVLTYFILKALYGRLGGDPRQVNDVVGEVAEGHLLEHQAADLRPNSVLGRVRSMIRKLRDAVSGVMSSVSAIRETSRQLVQKTQDSAQAANQQQSETEQVAAAMNEMTASVAEVANNAQSASEAASRASSEVDTGQLRIRDTIRSLEALAEEVEKCVTIVQQLASESQKIGSVVEVIDGIAEQTNLLALNAAIEAARAGEQGRGFAVVSDEVRSLAQRTNESTRDIQAMVENLQEGVGRVSDAMEHSNTRAADTRKSARTAIEVLDSIQAAVNEITDLNAQIASAAEEQSHVADEINRNIHRITSAGEQTVELNNNLRATGQDLESISNRLQMSVAFFKLE</sequence>
<dbReference type="PANTHER" id="PTHR32089:SF119">
    <property type="entry name" value="METHYL-ACCEPTING CHEMOTAXIS PROTEIN CTPL"/>
    <property type="match status" value="1"/>
</dbReference>
<evidence type="ECO:0000256" key="2">
    <source>
        <dbReference type="ARBA" id="ARBA00022692"/>
    </source>
</evidence>
<dbReference type="SMART" id="SM00283">
    <property type="entry name" value="MA"/>
    <property type="match status" value="1"/>
</dbReference>
<evidence type="ECO:0000256" key="8">
    <source>
        <dbReference type="SAM" id="Phobius"/>
    </source>
</evidence>
<reference evidence="10 11" key="1">
    <citation type="submission" date="2023-10" db="EMBL/GenBank/DDBJ databases">
        <title>Characteristics and mechanism of a salt-tolerant marine origin heterotrophic nitrifying- aerobic denitrifying bacteria Marinobacter xestospongiae HN1.</title>
        <authorList>
            <person name="Qi R."/>
        </authorList>
    </citation>
    <scope>NUCLEOTIDE SEQUENCE [LARGE SCALE GENOMIC DNA]</scope>
    <source>
        <strain evidence="10 11">HN1</strain>
    </source>
</reference>
<keyword evidence="3 8" id="KW-1133">Transmembrane helix</keyword>
<dbReference type="Gene3D" id="1.10.287.950">
    <property type="entry name" value="Methyl-accepting chemotaxis protein"/>
    <property type="match status" value="1"/>
</dbReference>
<dbReference type="CDD" id="cd11386">
    <property type="entry name" value="MCP_signal"/>
    <property type="match status" value="1"/>
</dbReference>
<dbReference type="PANTHER" id="PTHR32089">
    <property type="entry name" value="METHYL-ACCEPTING CHEMOTAXIS PROTEIN MCPB"/>
    <property type="match status" value="1"/>
</dbReference>
<evidence type="ECO:0000256" key="7">
    <source>
        <dbReference type="PROSITE-ProRule" id="PRU00284"/>
    </source>
</evidence>
<dbReference type="InterPro" id="IPR004090">
    <property type="entry name" value="Chemotax_Me-accpt_rcpt"/>
</dbReference>